<dbReference type="PANTHER" id="PTHR35046:SF9">
    <property type="entry name" value="RNA-DIRECTED DNA POLYMERASE"/>
    <property type="match status" value="1"/>
</dbReference>
<dbReference type="AlphaFoldDB" id="A0A6P4D267"/>
<evidence type="ECO:0000313" key="2">
    <source>
        <dbReference type="Proteomes" id="UP000515211"/>
    </source>
</evidence>
<sequence>MTHKAKDLGIKINVPEFEGRLQPDDFIDWLCTVERVFELKDIPDDKRVKLVAIKLKKHASVWWENLKCQRERKGRRKIKTWDKMRRELKPKFLPEHYRQDTFIKFHNLRQKSLSVEEYTIDFEELLIKCDIQEPEEQTIARNLGGLNTEISDVVQLQPYWTLDDIIRLSLKIEKQRKRRNNIQSPKDKEVILDVQQEVKTEFFKGNKERRSSGRKSFKCQGFGHMRLIVQTEGLSLLSRKKLMKNQFRSKRRKVRLTMILKKKFHPIVEKL</sequence>
<dbReference type="PANTHER" id="PTHR35046">
    <property type="entry name" value="ZINC KNUCKLE (CCHC-TYPE) FAMILY PROTEIN"/>
    <property type="match status" value="1"/>
</dbReference>
<dbReference type="RefSeq" id="XP_015960834.1">
    <property type="nucleotide sequence ID" value="XM_016105348.1"/>
</dbReference>
<dbReference type="OrthoDB" id="1731207at2759"/>
<dbReference type="InterPro" id="IPR005162">
    <property type="entry name" value="Retrotrans_gag_dom"/>
</dbReference>
<dbReference type="Pfam" id="PF03732">
    <property type="entry name" value="Retrotrans_gag"/>
    <property type="match status" value="1"/>
</dbReference>
<reference evidence="2" key="1">
    <citation type="journal article" date="2016" name="Nat. Genet.">
        <title>The genome sequences of Arachis duranensis and Arachis ipaensis, the diploid ancestors of cultivated peanut.</title>
        <authorList>
            <person name="Bertioli D.J."/>
            <person name="Cannon S.B."/>
            <person name="Froenicke L."/>
            <person name="Huang G."/>
            <person name="Farmer A.D."/>
            <person name="Cannon E.K."/>
            <person name="Liu X."/>
            <person name="Gao D."/>
            <person name="Clevenger J."/>
            <person name="Dash S."/>
            <person name="Ren L."/>
            <person name="Moretzsohn M.C."/>
            <person name="Shirasawa K."/>
            <person name="Huang W."/>
            <person name="Vidigal B."/>
            <person name="Abernathy B."/>
            <person name="Chu Y."/>
            <person name="Niederhuth C.E."/>
            <person name="Umale P."/>
            <person name="Araujo A.C."/>
            <person name="Kozik A."/>
            <person name="Kim K.D."/>
            <person name="Burow M.D."/>
            <person name="Varshney R.K."/>
            <person name="Wang X."/>
            <person name="Zhang X."/>
            <person name="Barkley N."/>
            <person name="Guimaraes P.M."/>
            <person name="Isobe S."/>
            <person name="Guo B."/>
            <person name="Liao B."/>
            <person name="Stalker H.T."/>
            <person name="Schmitz R.J."/>
            <person name="Scheffler B.E."/>
            <person name="Leal-Bertioli S.C."/>
            <person name="Xun X."/>
            <person name="Jackson S.A."/>
            <person name="Michelmore R."/>
            <person name="Ozias-Akins P."/>
        </authorList>
    </citation>
    <scope>NUCLEOTIDE SEQUENCE [LARGE SCALE GENOMIC DNA]</scope>
    <source>
        <strain evidence="2">cv. V14167</strain>
    </source>
</reference>
<dbReference type="KEGG" id="adu:107484805"/>
<protein>
    <submittedName>
        <fullName evidence="3">Uncharacterized protein LOC107484805</fullName>
    </submittedName>
</protein>
<proteinExistence type="predicted"/>
<dbReference type="GeneID" id="107484805"/>
<accession>A0A6P4D267</accession>
<evidence type="ECO:0000259" key="1">
    <source>
        <dbReference type="Pfam" id="PF03732"/>
    </source>
</evidence>
<organism evidence="2 3">
    <name type="scientific">Arachis duranensis</name>
    <name type="common">Wild peanut</name>
    <dbReference type="NCBI Taxonomy" id="130453"/>
    <lineage>
        <taxon>Eukaryota</taxon>
        <taxon>Viridiplantae</taxon>
        <taxon>Streptophyta</taxon>
        <taxon>Embryophyta</taxon>
        <taxon>Tracheophyta</taxon>
        <taxon>Spermatophyta</taxon>
        <taxon>Magnoliopsida</taxon>
        <taxon>eudicotyledons</taxon>
        <taxon>Gunneridae</taxon>
        <taxon>Pentapetalae</taxon>
        <taxon>rosids</taxon>
        <taxon>fabids</taxon>
        <taxon>Fabales</taxon>
        <taxon>Fabaceae</taxon>
        <taxon>Papilionoideae</taxon>
        <taxon>50 kb inversion clade</taxon>
        <taxon>dalbergioids sensu lato</taxon>
        <taxon>Dalbergieae</taxon>
        <taxon>Pterocarpus clade</taxon>
        <taxon>Arachis</taxon>
    </lineage>
</organism>
<name>A0A6P4D267_ARADU</name>
<gene>
    <name evidence="3" type="primary">LOC107484805</name>
</gene>
<dbReference type="Proteomes" id="UP000515211">
    <property type="component" value="Chromosome 4"/>
</dbReference>
<evidence type="ECO:0000313" key="3">
    <source>
        <dbReference type="RefSeq" id="XP_015960834.1"/>
    </source>
</evidence>
<feature type="domain" description="Retrotransposon gag" evidence="1">
    <location>
        <begin position="49"/>
        <end position="148"/>
    </location>
</feature>
<keyword evidence="2" id="KW-1185">Reference proteome</keyword>
<reference evidence="3" key="2">
    <citation type="submission" date="2025-08" db="UniProtKB">
        <authorList>
            <consortium name="RefSeq"/>
        </authorList>
    </citation>
    <scope>IDENTIFICATION</scope>
    <source>
        <tissue evidence="3">Whole plant</tissue>
    </source>
</reference>